<evidence type="ECO:0000256" key="14">
    <source>
        <dbReference type="SAM" id="MobiDB-lite"/>
    </source>
</evidence>
<evidence type="ECO:0000256" key="13">
    <source>
        <dbReference type="SAM" id="Coils"/>
    </source>
</evidence>
<evidence type="ECO:0000256" key="3">
    <source>
        <dbReference type="ARBA" id="ARBA00022448"/>
    </source>
</evidence>
<feature type="region of interest" description="Disordered" evidence="14">
    <location>
        <begin position="1228"/>
        <end position="1264"/>
    </location>
</feature>
<feature type="transmembrane region" description="Helical" evidence="15">
    <location>
        <begin position="893"/>
        <end position="910"/>
    </location>
</feature>
<evidence type="ECO:0000259" key="17">
    <source>
        <dbReference type="Pfam" id="PF18139"/>
    </source>
</evidence>
<evidence type="ECO:0000256" key="11">
    <source>
        <dbReference type="ARBA" id="ARBA00023136"/>
    </source>
</evidence>
<dbReference type="Pfam" id="PF25508">
    <property type="entry name" value="TRPM2"/>
    <property type="match status" value="1"/>
</dbReference>
<feature type="domain" description="Ion transport" evidence="16">
    <location>
        <begin position="824"/>
        <end position="1083"/>
    </location>
</feature>
<gene>
    <name evidence="20" type="primary">trpm2</name>
</gene>
<evidence type="ECO:0000256" key="15">
    <source>
        <dbReference type="SAM" id="Phobius"/>
    </source>
</evidence>
<evidence type="ECO:0000256" key="2">
    <source>
        <dbReference type="ARBA" id="ARBA00009501"/>
    </source>
</evidence>
<dbReference type="PANTHER" id="PTHR13800:SF2">
    <property type="entry name" value="TRANSIENT RECEPTOR POTENTIAL CATION CHANNEL SUBFAMILY M MEMBER 2"/>
    <property type="match status" value="1"/>
</dbReference>
<feature type="transmembrane region" description="Helical" evidence="15">
    <location>
        <begin position="916"/>
        <end position="936"/>
    </location>
</feature>
<comment type="similarity">
    <text evidence="2">Belongs to the transient receptor (TC 1.A.4) family. LTrpC subfamily. TRPM2 sub-subfamily.</text>
</comment>
<sequence length="1499" mass="170556">MGESLLLAPSLAQTLAVSAAKTSKLSLSSSNQRSLAAWIKDNIRKKECCFYVDGDSNGICKCGYQRIHHVDASIKPENYLGETWDRERHVQELPTDAYGDIWFGGLGQKIGKYVRVSSDTSPDLLYQLLTEQWKLPPPNLLISVTGGAKNFYMKPHLTALFRRGLIKVAQTTGAWIITGGTHAGVMKHVGRAVREYVLSSGSMEGQIVSIGVATWGAIHNRSPLVHLEGRFPAHYSLDMQSQGHLSCLDNNHSHFLLVDDGTHGRYGVEIELRSRLERLISQQPLGNRESGVRIPVVCVVLNGGPGTLSTIYGAMRNRTPCVVLEGSGRLADVVAHVAGLPVTKVTLSVIHQLMKRFFGPEYDSFTELEIIEWTKKIQDIIRTPQLLTVFRMSEDNHGDVDVAILQALLKANRSSECVGMERWERQLELAVAWNRVDIAKTDIFTEDSQWKSSDLHQAMFSALVGHKPQFVRLLLENGVCLREFLGDQTTLCDLYTQLPTSCFFLRRLAKRIQPEKSRRSQNLSPRGAAARTISLSHVSDEIRHLLGSFTQPLYPLPGLHSTRYPKEDVAVTLPPKEQLELQASPDPDRGPGRDTGRGEETFRDPGGDLFLWAILQNKKELAEIAWEQSRDCMSAALAASKILKKLAEEGAEEEDEAEEMRELAKHYERQAIGVFSECHCCDEERAQRLLIRVSSSWGQTTCLRLALEADDKSFVAHSGVQALLTQIWCGELAADNPLWRVLLCMLFFPLIYTGFLGFRRDESIQRESERSAELLTMESLTGSQACTRRKPPVHDLPARIHLGLKPLTVSTRLVSLFTSPQVKFYWNILSYFSFLLLFSVVLMIDFQATPSWREGLLYVWLISLVCEEVRQLFHDPDGFGFRKKADMYINDMWNILDFLSILLFIIGLAFRLTTRLFYAGKVILCIDFIIFCLRLMAIFIISKTLGPKIIIVRRMMLDMFFFMFLLSIWVVAYGVAKQGILIHNEDRLDWIVRGVIYEPYLIIFGNMPSNIDNALFDIKACSVNGTEPRKPKCPILNEDKRPAFPEWLTIILLCVYLLFANILLLNLLIAIFNYTFQEVQDNTDTIWKFQRYELIKEYHSRPAAPPPFILLSHIFLFIRRIVLQRPPNSYRAFKEELPEAEEEELLSWESFMKDNYLLSCRQRQSQSIEHRTTDTADKVGAMAELLQREDSTGSVALVKRLTRVEEQVSQSARALQWIMDTLKAQGLHSKEEAPQLASPGKLKTSESEPSEPHRQEKSEREKTFYHVNARRLDYPDSTVPRFPVLEEKVPWEVDFILYNPPVLNGDSQEKIDGSEPGSVKSYRNPAGRTGMRGRGALTCLGPNLIVDPVLTRWRDSERSALEFLAVWDQEDGLWTLPGGPVQSDEPLPDRLLRIMGQKIYDRIKTKVVEGIKVHEGYVDDVRNTDDAWVETTVLNIHLDRRSLLMADINRMAENTLGCVELVQWMEVSSRTRMCSYQRDALRRVAELHQRTFQLHQRTL</sequence>
<feature type="compositionally biased region" description="Basic and acidic residues" evidence="14">
    <location>
        <begin position="1243"/>
        <end position="1264"/>
    </location>
</feature>
<dbReference type="InterPro" id="IPR050927">
    <property type="entry name" value="TRPM"/>
</dbReference>
<keyword evidence="5" id="KW-0109">Calcium transport</keyword>
<dbReference type="RefSeq" id="XP_045560903.1">
    <property type="nucleotide sequence ID" value="XM_045704947.1"/>
</dbReference>
<evidence type="ECO:0000256" key="12">
    <source>
        <dbReference type="ARBA" id="ARBA00023303"/>
    </source>
</evidence>
<feature type="coiled-coil region" evidence="13">
    <location>
        <begin position="643"/>
        <end position="670"/>
    </location>
</feature>
<feature type="domain" description="TRPM SLOG" evidence="17">
    <location>
        <begin position="112"/>
        <end position="338"/>
    </location>
</feature>
<evidence type="ECO:0000256" key="8">
    <source>
        <dbReference type="ARBA" id="ARBA00022837"/>
    </source>
</evidence>
<keyword evidence="13" id="KW-0175">Coiled coil</keyword>
<feature type="transmembrane region" description="Helical" evidence="15">
    <location>
        <begin position="824"/>
        <end position="844"/>
    </location>
</feature>
<keyword evidence="8" id="KW-0106">Calcium</keyword>
<dbReference type="Pfam" id="PF18139">
    <property type="entry name" value="LSDAT_euk"/>
    <property type="match status" value="1"/>
</dbReference>
<feature type="compositionally biased region" description="Basic and acidic residues" evidence="14">
    <location>
        <begin position="586"/>
        <end position="604"/>
    </location>
</feature>
<keyword evidence="20" id="KW-0675">Receptor</keyword>
<evidence type="ECO:0000259" key="18">
    <source>
        <dbReference type="Pfam" id="PF25508"/>
    </source>
</evidence>
<evidence type="ECO:0000256" key="7">
    <source>
        <dbReference type="ARBA" id="ARBA00022692"/>
    </source>
</evidence>
<feature type="transmembrane region" description="Helical" evidence="15">
    <location>
        <begin position="738"/>
        <end position="758"/>
    </location>
</feature>
<keyword evidence="3" id="KW-0813">Transport</keyword>
<evidence type="ECO:0000259" key="16">
    <source>
        <dbReference type="Pfam" id="PF00520"/>
    </source>
</evidence>
<dbReference type="InterPro" id="IPR057366">
    <property type="entry name" value="TRPM-like"/>
</dbReference>
<comment type="subcellular location">
    <subcellularLocation>
        <location evidence="1">Cell membrane</location>
        <topology evidence="1">Multi-pass membrane protein</topology>
    </subcellularLocation>
</comment>
<dbReference type="Gene3D" id="3.90.79.10">
    <property type="entry name" value="Nucleoside Triphosphate Pyrophosphohydrolase"/>
    <property type="match status" value="1"/>
</dbReference>
<keyword evidence="11 15" id="KW-0472">Membrane</keyword>
<organism evidence="19 20">
    <name type="scientific">Salmo salar</name>
    <name type="common">Atlantic salmon</name>
    <dbReference type="NCBI Taxonomy" id="8030"/>
    <lineage>
        <taxon>Eukaryota</taxon>
        <taxon>Metazoa</taxon>
        <taxon>Chordata</taxon>
        <taxon>Craniata</taxon>
        <taxon>Vertebrata</taxon>
        <taxon>Euteleostomi</taxon>
        <taxon>Actinopterygii</taxon>
        <taxon>Neopterygii</taxon>
        <taxon>Teleostei</taxon>
        <taxon>Protacanthopterygii</taxon>
        <taxon>Salmoniformes</taxon>
        <taxon>Salmonidae</taxon>
        <taxon>Salmoninae</taxon>
        <taxon>Salmo</taxon>
    </lineage>
</organism>
<protein>
    <submittedName>
        <fullName evidence="20">Transient receptor potential cation channel subfamily M member 2</fullName>
    </submittedName>
</protein>
<proteinExistence type="inferred from homology"/>
<feature type="region of interest" description="Disordered" evidence="14">
    <location>
        <begin position="1307"/>
        <end position="1334"/>
    </location>
</feature>
<evidence type="ECO:0000256" key="5">
    <source>
        <dbReference type="ARBA" id="ARBA00022568"/>
    </source>
</evidence>
<keyword evidence="9 15" id="KW-1133">Transmembrane helix</keyword>
<evidence type="ECO:0000256" key="1">
    <source>
        <dbReference type="ARBA" id="ARBA00004651"/>
    </source>
</evidence>
<keyword evidence="10" id="KW-0406">Ion transport</keyword>
<dbReference type="InterPro" id="IPR005821">
    <property type="entry name" value="Ion_trans_dom"/>
</dbReference>
<keyword evidence="7 15" id="KW-0812">Transmembrane</keyword>
<keyword evidence="4" id="KW-1003">Cell membrane</keyword>
<evidence type="ECO:0000256" key="6">
    <source>
        <dbReference type="ARBA" id="ARBA00022673"/>
    </source>
</evidence>
<name>A0ABM3DQ28_SALSA</name>
<evidence type="ECO:0000313" key="19">
    <source>
        <dbReference type="Proteomes" id="UP001652741"/>
    </source>
</evidence>
<accession>A0ABM3DQ28</accession>
<keyword evidence="12" id="KW-0407">Ion channel</keyword>
<dbReference type="InterPro" id="IPR015797">
    <property type="entry name" value="NUDIX_hydrolase-like_dom_sf"/>
</dbReference>
<reference evidence="20" key="1">
    <citation type="submission" date="2025-08" db="UniProtKB">
        <authorList>
            <consortium name="RefSeq"/>
        </authorList>
    </citation>
    <scope>IDENTIFICATION</scope>
</reference>
<feature type="domain" description="TRPM-like" evidence="18">
    <location>
        <begin position="442"/>
        <end position="717"/>
    </location>
</feature>
<evidence type="ECO:0000256" key="9">
    <source>
        <dbReference type="ARBA" id="ARBA00022989"/>
    </source>
</evidence>
<dbReference type="Pfam" id="PF00520">
    <property type="entry name" value="Ion_trans"/>
    <property type="match status" value="1"/>
</dbReference>
<keyword evidence="6" id="KW-0107">Calcium channel</keyword>
<keyword evidence="19" id="KW-1185">Reference proteome</keyword>
<feature type="transmembrane region" description="Helical" evidence="15">
    <location>
        <begin position="1047"/>
        <end position="1072"/>
    </location>
</feature>
<evidence type="ECO:0000256" key="4">
    <source>
        <dbReference type="ARBA" id="ARBA00022475"/>
    </source>
</evidence>
<dbReference type="Proteomes" id="UP001652741">
    <property type="component" value="Chromosome ssa21"/>
</dbReference>
<evidence type="ECO:0000313" key="20">
    <source>
        <dbReference type="RefSeq" id="XP_045560903.1"/>
    </source>
</evidence>
<dbReference type="PANTHER" id="PTHR13800">
    <property type="entry name" value="TRANSIENT RECEPTOR POTENTIAL CATION CHANNEL, SUBFAMILY M, MEMBER 6"/>
    <property type="match status" value="1"/>
</dbReference>
<feature type="transmembrane region" description="Helical" evidence="15">
    <location>
        <begin position="957"/>
        <end position="976"/>
    </location>
</feature>
<dbReference type="GeneID" id="106582587"/>
<dbReference type="InterPro" id="IPR041491">
    <property type="entry name" value="TRPM_SLOG"/>
</dbReference>
<dbReference type="SUPFAM" id="SSF55811">
    <property type="entry name" value="Nudix"/>
    <property type="match status" value="1"/>
</dbReference>
<feature type="region of interest" description="Disordered" evidence="14">
    <location>
        <begin position="575"/>
        <end position="604"/>
    </location>
</feature>
<evidence type="ECO:0000256" key="10">
    <source>
        <dbReference type="ARBA" id="ARBA00023065"/>
    </source>
</evidence>
<dbReference type="CDD" id="cd03670">
    <property type="entry name" value="NUDIX_ADPRase_Nudt9"/>
    <property type="match status" value="1"/>
</dbReference>